<dbReference type="EMBL" id="HBIX01003319">
    <property type="protein sequence ID" value="CAE0709818.1"/>
    <property type="molecule type" value="Transcribed_RNA"/>
</dbReference>
<feature type="compositionally biased region" description="Low complexity" evidence="1">
    <location>
        <begin position="392"/>
        <end position="407"/>
    </location>
</feature>
<feature type="compositionally biased region" description="Polar residues" evidence="1">
    <location>
        <begin position="309"/>
        <end position="326"/>
    </location>
</feature>
<feature type="region of interest" description="Disordered" evidence="1">
    <location>
        <begin position="259"/>
        <end position="281"/>
    </location>
</feature>
<feature type="compositionally biased region" description="Basic and acidic residues" evidence="1">
    <location>
        <begin position="371"/>
        <end position="384"/>
    </location>
</feature>
<feature type="region of interest" description="Disordered" evidence="1">
    <location>
        <begin position="301"/>
        <end position="326"/>
    </location>
</feature>
<feature type="compositionally biased region" description="Low complexity" evidence="1">
    <location>
        <begin position="270"/>
        <end position="279"/>
    </location>
</feature>
<dbReference type="AlphaFoldDB" id="A0A7S4EF63"/>
<dbReference type="InterPro" id="IPR049227">
    <property type="entry name" value="DUF6824"/>
</dbReference>
<accession>A0A7S4EF63</accession>
<evidence type="ECO:0000313" key="3">
    <source>
        <dbReference type="EMBL" id="CAE0709818.1"/>
    </source>
</evidence>
<dbReference type="Pfam" id="PF20710">
    <property type="entry name" value="DUF6824"/>
    <property type="match status" value="1"/>
</dbReference>
<protein>
    <recommendedName>
        <fullName evidence="2">DUF6824 domain-containing protein</fullName>
    </recommendedName>
</protein>
<evidence type="ECO:0000259" key="2">
    <source>
        <dbReference type="Pfam" id="PF20710"/>
    </source>
</evidence>
<reference evidence="3" key="1">
    <citation type="submission" date="2021-01" db="EMBL/GenBank/DDBJ databases">
        <authorList>
            <person name="Corre E."/>
            <person name="Pelletier E."/>
            <person name="Niang G."/>
            <person name="Scheremetjew M."/>
            <person name="Finn R."/>
            <person name="Kale V."/>
            <person name="Holt S."/>
            <person name="Cochrane G."/>
            <person name="Meng A."/>
            <person name="Brown T."/>
            <person name="Cohen L."/>
        </authorList>
    </citation>
    <scope>NUCLEOTIDE SEQUENCE</scope>
    <source>
        <strain evidence="3">10249 10 AB</strain>
    </source>
</reference>
<gene>
    <name evidence="3" type="ORF">PAUS00366_LOCUS2538</name>
</gene>
<organism evidence="3">
    <name type="scientific">Pseudo-nitzschia australis</name>
    <dbReference type="NCBI Taxonomy" id="44445"/>
    <lineage>
        <taxon>Eukaryota</taxon>
        <taxon>Sar</taxon>
        <taxon>Stramenopiles</taxon>
        <taxon>Ochrophyta</taxon>
        <taxon>Bacillariophyta</taxon>
        <taxon>Bacillariophyceae</taxon>
        <taxon>Bacillariophycidae</taxon>
        <taxon>Bacillariales</taxon>
        <taxon>Bacillariaceae</taxon>
        <taxon>Pseudo-nitzschia</taxon>
    </lineage>
</organism>
<sequence>MASQDESSEEITEPRESDVLCGRGGAALRHAGNQTYRKLVNMNKHLYITCLKNQKLKISQSIVAAIREQNGRFLVRDSKKSIWLDIGDKKAIEKTSQALREGQPKLKKEMAEMGHVIGEQANGDPTPPDSMQLYGNGIYNTRHQQPGINCGMNNNINGGMNLINDFNRDGSGNFSNSIMFATMQQQQLQQHHLQMQQQKMQQQQMQQQQLHQMMNLGRNNTEALKNGMANMPPHPAREQKDDTCDDDIMDLMMMRNLSLEPSTRGPDSIPSWTPSTTPSMRSVDSFMGMSIDDVPRMVTDRNRPRYHNRNTFNARSINSGNSFTTSNDNNDFSSDIVNNGNVMVPNFIREKIGSFDPSVTELPRQQQRQRSKNEKKPITTDRRSTFANMKKSGGATSSRNTSSRSLSDGVPDINMVDSQFSLLSNISKHDSKHAGKNCNAMAISTHHGGRIDSMGSGYIGVGSRRSLMSGMTGMTGMTKLSMNSADINFSILSRKFSATNHTTSSRSLLSEITGIEEDEFGEDEFDFTLSSKEIPLQV</sequence>
<feature type="region of interest" description="Disordered" evidence="1">
    <location>
        <begin position="355"/>
        <end position="410"/>
    </location>
</feature>
<evidence type="ECO:0000256" key="1">
    <source>
        <dbReference type="SAM" id="MobiDB-lite"/>
    </source>
</evidence>
<name>A0A7S4EF63_9STRA</name>
<proteinExistence type="predicted"/>
<feature type="domain" description="DUF6824" evidence="2">
    <location>
        <begin position="18"/>
        <end position="101"/>
    </location>
</feature>